<dbReference type="Proteomes" id="UP000010321">
    <property type="component" value="Unassembled WGS sequence"/>
</dbReference>
<gene>
    <name evidence="2" type="ORF">HMPREF9445_00077</name>
</gene>
<dbReference type="EMBL" id="AFBM01000001">
    <property type="protein sequence ID" value="EGF55113.1"/>
    <property type="molecule type" value="Genomic_DNA"/>
</dbReference>
<comment type="caution">
    <text evidence="2">The sequence shown here is derived from an EMBL/GenBank/DDBJ whole genome shotgun (WGS) entry which is preliminary data.</text>
</comment>
<feature type="transmembrane region" description="Helical" evidence="1">
    <location>
        <begin position="27"/>
        <end position="47"/>
    </location>
</feature>
<evidence type="ECO:0000256" key="1">
    <source>
        <dbReference type="SAM" id="Phobius"/>
    </source>
</evidence>
<evidence type="ECO:0000313" key="2">
    <source>
        <dbReference type="EMBL" id="EGF55113.1"/>
    </source>
</evidence>
<accession>A0ABN0CSX5</accession>
<sequence>MQPEKGSCAKAIRRLQFLVSGTDYTDFTGFSFSLYIAYPLICVIRVIRT</sequence>
<evidence type="ECO:0000313" key="3">
    <source>
        <dbReference type="Proteomes" id="UP000010321"/>
    </source>
</evidence>
<keyword evidence="1" id="KW-0812">Transmembrane</keyword>
<reference evidence="2 3" key="1">
    <citation type="submission" date="2011-02" db="EMBL/GenBank/DDBJ databases">
        <authorList>
            <person name="Weinstock G."/>
            <person name="Sodergren E."/>
            <person name="Clifton S."/>
            <person name="Fulton L."/>
            <person name="Fulton B."/>
            <person name="Courtney L."/>
            <person name="Fronick C."/>
            <person name="Harrison M."/>
            <person name="Strong C."/>
            <person name="Farmer C."/>
            <person name="Delahaunty K."/>
            <person name="Markovic C."/>
            <person name="Hall O."/>
            <person name="Minx P."/>
            <person name="Tomlinson C."/>
            <person name="Mitreva M."/>
            <person name="Hou S."/>
            <person name="Chen J."/>
            <person name="Wollam A."/>
            <person name="Pepin K.H."/>
            <person name="Johnson M."/>
            <person name="Bhonagiri V."/>
            <person name="Zhang X."/>
            <person name="Suruliraj S."/>
            <person name="Warren W."/>
            <person name="Chinwalla A."/>
            <person name="Mardis E.R."/>
            <person name="Wilson R.K."/>
        </authorList>
    </citation>
    <scope>NUCLEOTIDE SEQUENCE [LARGE SCALE GENOMIC DNA]</scope>
    <source>
        <strain evidence="2 3">YIT 12056</strain>
    </source>
</reference>
<keyword evidence="3" id="KW-1185">Reference proteome</keyword>
<organism evidence="2 3">
    <name type="scientific">Bacteroides clarus YIT 12056</name>
    <dbReference type="NCBI Taxonomy" id="762984"/>
    <lineage>
        <taxon>Bacteria</taxon>
        <taxon>Pseudomonadati</taxon>
        <taxon>Bacteroidota</taxon>
        <taxon>Bacteroidia</taxon>
        <taxon>Bacteroidales</taxon>
        <taxon>Bacteroidaceae</taxon>
        <taxon>Bacteroides</taxon>
    </lineage>
</organism>
<proteinExistence type="predicted"/>
<keyword evidence="1" id="KW-0472">Membrane</keyword>
<protein>
    <submittedName>
        <fullName evidence="2">Uncharacterized protein</fullName>
    </submittedName>
</protein>
<keyword evidence="1" id="KW-1133">Transmembrane helix</keyword>
<name>A0ABN0CSX5_9BACE</name>